<evidence type="ECO:0000313" key="11">
    <source>
        <dbReference type="EMBL" id="KAF0301984.1"/>
    </source>
</evidence>
<evidence type="ECO:0000256" key="9">
    <source>
        <dbReference type="ARBA" id="ARBA00023160"/>
    </source>
</evidence>
<dbReference type="EMBL" id="VIIS01001105">
    <property type="protein sequence ID" value="KAF0301984.1"/>
    <property type="molecule type" value="Genomic_DNA"/>
</dbReference>
<evidence type="ECO:0000256" key="1">
    <source>
        <dbReference type="ARBA" id="ARBA00004141"/>
    </source>
</evidence>
<comment type="subcellular location">
    <subcellularLocation>
        <location evidence="1">Membrane</location>
        <topology evidence="1">Multi-pass membrane protein</topology>
    </subcellularLocation>
</comment>
<organism evidence="11 13">
    <name type="scientific">Amphibalanus amphitrite</name>
    <name type="common">Striped barnacle</name>
    <name type="synonym">Balanus amphitrite</name>
    <dbReference type="NCBI Taxonomy" id="1232801"/>
    <lineage>
        <taxon>Eukaryota</taxon>
        <taxon>Metazoa</taxon>
        <taxon>Ecdysozoa</taxon>
        <taxon>Arthropoda</taxon>
        <taxon>Crustacea</taxon>
        <taxon>Multicrustacea</taxon>
        <taxon>Cirripedia</taxon>
        <taxon>Thoracica</taxon>
        <taxon>Thoracicalcarea</taxon>
        <taxon>Balanomorpha</taxon>
        <taxon>Balanoidea</taxon>
        <taxon>Balanidae</taxon>
        <taxon>Amphibalaninae</taxon>
        <taxon>Amphibalanus</taxon>
    </lineage>
</organism>
<evidence type="ECO:0000256" key="2">
    <source>
        <dbReference type="ARBA" id="ARBA00022516"/>
    </source>
</evidence>
<feature type="transmembrane region" description="Helical" evidence="10">
    <location>
        <begin position="34"/>
        <end position="55"/>
    </location>
</feature>
<name>A0A6A4WDS8_AMPAM</name>
<comment type="similarity">
    <text evidence="10">Belongs to the ELO family.</text>
</comment>
<dbReference type="Pfam" id="PF01151">
    <property type="entry name" value="ELO"/>
    <property type="match status" value="1"/>
</dbReference>
<dbReference type="OrthoDB" id="10259681at2759"/>
<sequence>METVSMSMPNYSYVFKFEEDFAEKERRQWMSENWYVCMYYIGAYMIFIVVGQHYMQSRPRFELRNTLALWNFFLAVFSIIGTMRTVPEMLFVLRHFGLHHSCCVAGPSFVQNNTVSAFWSYLFTMSKVPELGDTVFIVLRKQPLIFLHWYHHVTVLIFTWYR</sequence>
<dbReference type="EMBL" id="VIIS01000271">
    <property type="protein sequence ID" value="KAF0311030.1"/>
    <property type="molecule type" value="Genomic_DNA"/>
</dbReference>
<keyword evidence="3 10" id="KW-0808">Transferase</keyword>
<reference evidence="11 13" key="1">
    <citation type="submission" date="2019-07" db="EMBL/GenBank/DDBJ databases">
        <title>Draft genome assembly of a fouling barnacle, Amphibalanus amphitrite (Darwin, 1854): The first reference genome for Thecostraca.</title>
        <authorList>
            <person name="Kim W."/>
        </authorList>
    </citation>
    <scope>NUCLEOTIDE SEQUENCE [LARGE SCALE GENOMIC DNA]</scope>
    <source>
        <strain evidence="11">SNU_AA5</strain>
        <tissue evidence="11">Soma without cirri and trophi</tissue>
    </source>
</reference>
<dbReference type="Proteomes" id="UP000440578">
    <property type="component" value="Unassembled WGS sequence"/>
</dbReference>
<dbReference type="GO" id="GO:0005789">
    <property type="term" value="C:endoplasmic reticulum membrane"/>
    <property type="evidence" value="ECO:0007669"/>
    <property type="project" value="TreeGrafter"/>
</dbReference>
<keyword evidence="7 10" id="KW-0443">Lipid metabolism</keyword>
<dbReference type="PANTHER" id="PTHR11157">
    <property type="entry name" value="FATTY ACID ACYL TRANSFERASE-RELATED"/>
    <property type="match status" value="1"/>
</dbReference>
<dbReference type="AlphaFoldDB" id="A0A6A4WDS8"/>
<evidence type="ECO:0000313" key="12">
    <source>
        <dbReference type="EMBL" id="KAF0311030.1"/>
    </source>
</evidence>
<evidence type="ECO:0000256" key="7">
    <source>
        <dbReference type="ARBA" id="ARBA00023098"/>
    </source>
</evidence>
<keyword evidence="4 10" id="KW-0812">Transmembrane</keyword>
<dbReference type="EC" id="2.3.1.199" evidence="10"/>
<feature type="transmembrane region" description="Helical" evidence="10">
    <location>
        <begin position="67"/>
        <end position="86"/>
    </location>
</feature>
<evidence type="ECO:0000256" key="8">
    <source>
        <dbReference type="ARBA" id="ARBA00023136"/>
    </source>
</evidence>
<evidence type="ECO:0000256" key="10">
    <source>
        <dbReference type="RuleBase" id="RU361115"/>
    </source>
</evidence>
<gene>
    <name evidence="11" type="primary">Elovl6_1</name>
    <name evidence="12" type="synonym">Elovl6_0</name>
    <name evidence="12" type="ORF">FJT64_018123</name>
    <name evidence="11" type="ORF">FJT64_025878</name>
</gene>
<comment type="catalytic activity">
    <reaction evidence="10">
        <text>a very-long-chain acyl-CoA + malonyl-CoA + H(+) = a very-long-chain 3-oxoacyl-CoA + CO2 + CoA</text>
        <dbReference type="Rhea" id="RHEA:32727"/>
        <dbReference type="ChEBI" id="CHEBI:15378"/>
        <dbReference type="ChEBI" id="CHEBI:16526"/>
        <dbReference type="ChEBI" id="CHEBI:57287"/>
        <dbReference type="ChEBI" id="CHEBI:57384"/>
        <dbReference type="ChEBI" id="CHEBI:90725"/>
        <dbReference type="ChEBI" id="CHEBI:90736"/>
        <dbReference type="EC" id="2.3.1.199"/>
    </reaction>
</comment>
<proteinExistence type="inferred from homology"/>
<accession>A0A6A4WDS8</accession>
<comment type="caution">
    <text evidence="10">Lacks conserved residue(s) required for the propagation of feature annotation.</text>
</comment>
<dbReference type="PANTHER" id="PTHR11157:SF17">
    <property type="entry name" value="ELONGATION OF VERY LONG CHAIN FATTY ACIDS PROTEIN 6"/>
    <property type="match status" value="1"/>
</dbReference>
<evidence type="ECO:0000256" key="5">
    <source>
        <dbReference type="ARBA" id="ARBA00022832"/>
    </source>
</evidence>
<keyword evidence="9 10" id="KW-0275">Fatty acid biosynthesis</keyword>
<dbReference type="GO" id="GO:0030148">
    <property type="term" value="P:sphingolipid biosynthetic process"/>
    <property type="evidence" value="ECO:0007669"/>
    <property type="project" value="TreeGrafter"/>
</dbReference>
<dbReference type="InterPro" id="IPR030457">
    <property type="entry name" value="ELO_CS"/>
</dbReference>
<keyword evidence="5 10" id="KW-0276">Fatty acid metabolism</keyword>
<dbReference type="GO" id="GO:0042761">
    <property type="term" value="P:very long-chain fatty acid biosynthetic process"/>
    <property type="evidence" value="ECO:0007669"/>
    <property type="project" value="TreeGrafter"/>
</dbReference>
<dbReference type="GO" id="GO:0034626">
    <property type="term" value="P:fatty acid elongation, polyunsaturated fatty acid"/>
    <property type="evidence" value="ECO:0007669"/>
    <property type="project" value="TreeGrafter"/>
</dbReference>
<dbReference type="PROSITE" id="PS01188">
    <property type="entry name" value="ELO"/>
    <property type="match status" value="1"/>
</dbReference>
<evidence type="ECO:0000313" key="13">
    <source>
        <dbReference type="Proteomes" id="UP000440578"/>
    </source>
</evidence>
<evidence type="ECO:0000256" key="4">
    <source>
        <dbReference type="ARBA" id="ARBA00022692"/>
    </source>
</evidence>
<dbReference type="InterPro" id="IPR002076">
    <property type="entry name" value="ELO_fam"/>
</dbReference>
<keyword evidence="2 10" id="KW-0444">Lipid biosynthesis</keyword>
<evidence type="ECO:0000256" key="3">
    <source>
        <dbReference type="ARBA" id="ARBA00022679"/>
    </source>
</evidence>
<protein>
    <recommendedName>
        <fullName evidence="10">Elongation of very long chain fatty acids protein</fullName>
        <ecNumber evidence="10">2.3.1.199</ecNumber>
    </recommendedName>
    <alternativeName>
        <fullName evidence="10">Very-long-chain 3-oxoacyl-CoA synthase</fullName>
    </alternativeName>
</protein>
<comment type="caution">
    <text evidence="11">The sequence shown here is derived from an EMBL/GenBank/DDBJ whole genome shotgun (WGS) entry which is preliminary data.</text>
</comment>
<dbReference type="GO" id="GO:0009922">
    <property type="term" value="F:fatty acid elongase activity"/>
    <property type="evidence" value="ECO:0007669"/>
    <property type="project" value="UniProtKB-EC"/>
</dbReference>
<evidence type="ECO:0000256" key="6">
    <source>
        <dbReference type="ARBA" id="ARBA00022989"/>
    </source>
</evidence>
<keyword evidence="8 10" id="KW-0472">Membrane</keyword>
<keyword evidence="6 10" id="KW-1133">Transmembrane helix</keyword>
<dbReference type="GO" id="GO:0019367">
    <property type="term" value="P:fatty acid elongation, saturated fatty acid"/>
    <property type="evidence" value="ECO:0007669"/>
    <property type="project" value="TreeGrafter"/>
</dbReference>
<dbReference type="GO" id="GO:0034625">
    <property type="term" value="P:fatty acid elongation, monounsaturated fatty acid"/>
    <property type="evidence" value="ECO:0007669"/>
    <property type="project" value="TreeGrafter"/>
</dbReference>
<keyword evidence="13" id="KW-1185">Reference proteome</keyword>